<gene>
    <name evidence="2" type="ORF">Pan14r_11640</name>
</gene>
<dbReference type="Proteomes" id="UP000317238">
    <property type="component" value="Unassembled WGS sequence"/>
</dbReference>
<dbReference type="AlphaFoldDB" id="A0A5C5Y2J3"/>
<organism evidence="2 3">
    <name type="scientific">Crateriforma conspicua</name>
    <dbReference type="NCBI Taxonomy" id="2527996"/>
    <lineage>
        <taxon>Bacteria</taxon>
        <taxon>Pseudomonadati</taxon>
        <taxon>Planctomycetota</taxon>
        <taxon>Planctomycetia</taxon>
        <taxon>Planctomycetales</taxon>
        <taxon>Planctomycetaceae</taxon>
        <taxon>Crateriforma</taxon>
    </lineage>
</organism>
<feature type="region of interest" description="Disordered" evidence="1">
    <location>
        <begin position="1"/>
        <end position="20"/>
    </location>
</feature>
<dbReference type="EMBL" id="SJPL01000001">
    <property type="protein sequence ID" value="TWT68881.1"/>
    <property type="molecule type" value="Genomic_DNA"/>
</dbReference>
<keyword evidence="3" id="KW-1185">Reference proteome</keyword>
<reference evidence="2 3" key="1">
    <citation type="submission" date="2019-02" db="EMBL/GenBank/DDBJ databases">
        <title>Deep-cultivation of Planctomycetes and their phenomic and genomic characterization uncovers novel biology.</title>
        <authorList>
            <person name="Wiegand S."/>
            <person name="Jogler M."/>
            <person name="Boedeker C."/>
            <person name="Pinto D."/>
            <person name="Vollmers J."/>
            <person name="Rivas-Marin E."/>
            <person name="Kohn T."/>
            <person name="Peeters S.H."/>
            <person name="Heuer A."/>
            <person name="Rast P."/>
            <person name="Oberbeckmann S."/>
            <person name="Bunk B."/>
            <person name="Jeske O."/>
            <person name="Meyerdierks A."/>
            <person name="Storesund J.E."/>
            <person name="Kallscheuer N."/>
            <person name="Luecker S."/>
            <person name="Lage O.M."/>
            <person name="Pohl T."/>
            <person name="Merkel B.J."/>
            <person name="Hornburger P."/>
            <person name="Mueller R.-W."/>
            <person name="Bruemmer F."/>
            <person name="Labrenz M."/>
            <person name="Spormann A.M."/>
            <person name="Op Den Camp H."/>
            <person name="Overmann J."/>
            <person name="Amann R."/>
            <person name="Jetten M.S.M."/>
            <person name="Mascher T."/>
            <person name="Medema M.H."/>
            <person name="Devos D.P."/>
            <person name="Kaster A.-K."/>
            <person name="Ovreas L."/>
            <person name="Rohde M."/>
            <person name="Galperin M.Y."/>
            <person name="Jogler C."/>
        </authorList>
    </citation>
    <scope>NUCLEOTIDE SEQUENCE [LARGE SCALE GENOMIC DNA]</scope>
    <source>
        <strain evidence="2 3">Pan14r</strain>
    </source>
</reference>
<sequence length="35" mass="3840">MGAFQKVPDSNGRTYSNPLPNFVWETDRGVSTPGN</sequence>
<evidence type="ECO:0000313" key="2">
    <source>
        <dbReference type="EMBL" id="TWT68881.1"/>
    </source>
</evidence>
<evidence type="ECO:0000256" key="1">
    <source>
        <dbReference type="SAM" id="MobiDB-lite"/>
    </source>
</evidence>
<protein>
    <submittedName>
        <fullName evidence="2">Uncharacterized protein</fullName>
    </submittedName>
</protein>
<proteinExistence type="predicted"/>
<evidence type="ECO:0000313" key="3">
    <source>
        <dbReference type="Proteomes" id="UP000317238"/>
    </source>
</evidence>
<name>A0A5C5Y2J3_9PLAN</name>
<comment type="caution">
    <text evidence="2">The sequence shown here is derived from an EMBL/GenBank/DDBJ whole genome shotgun (WGS) entry which is preliminary data.</text>
</comment>
<accession>A0A5C5Y2J3</accession>